<feature type="compositionally biased region" description="Basic and acidic residues" evidence="1">
    <location>
        <begin position="1"/>
        <end position="15"/>
    </location>
</feature>
<name>A0A8S4QF46_9NEOP</name>
<evidence type="ECO:0000256" key="1">
    <source>
        <dbReference type="SAM" id="MobiDB-lite"/>
    </source>
</evidence>
<dbReference type="AlphaFoldDB" id="A0A8S4QF46"/>
<evidence type="ECO:0000313" key="3">
    <source>
        <dbReference type="Proteomes" id="UP000838756"/>
    </source>
</evidence>
<gene>
    <name evidence="2" type="primary">jg24701</name>
    <name evidence="2" type="ORF">PAEG_LOCUS1059</name>
</gene>
<proteinExistence type="predicted"/>
<feature type="region of interest" description="Disordered" evidence="1">
    <location>
        <begin position="1"/>
        <end position="22"/>
    </location>
</feature>
<accession>A0A8S4QF46</accession>
<keyword evidence="3" id="KW-1185">Reference proteome</keyword>
<protein>
    <submittedName>
        <fullName evidence="2">Jg24701 protein</fullName>
    </submittedName>
</protein>
<evidence type="ECO:0000313" key="2">
    <source>
        <dbReference type="EMBL" id="CAH2208443.1"/>
    </source>
</evidence>
<feature type="non-terminal residue" evidence="2">
    <location>
        <position position="83"/>
    </location>
</feature>
<comment type="caution">
    <text evidence="2">The sequence shown here is derived from an EMBL/GenBank/DDBJ whole genome shotgun (WGS) entry which is preliminary data.</text>
</comment>
<sequence length="83" mass="8684">MERRAEAKAQAKQKAEDEEGAAAVFGGPFSAADAQRSGIPIWAACGQEDRCPAAGPGLGRLGPYQKVATKSAHLKGSFVRDLK</sequence>
<dbReference type="EMBL" id="CAKXAJ010003566">
    <property type="protein sequence ID" value="CAH2208443.1"/>
    <property type="molecule type" value="Genomic_DNA"/>
</dbReference>
<organism evidence="2 3">
    <name type="scientific">Pararge aegeria aegeria</name>
    <dbReference type="NCBI Taxonomy" id="348720"/>
    <lineage>
        <taxon>Eukaryota</taxon>
        <taxon>Metazoa</taxon>
        <taxon>Ecdysozoa</taxon>
        <taxon>Arthropoda</taxon>
        <taxon>Hexapoda</taxon>
        <taxon>Insecta</taxon>
        <taxon>Pterygota</taxon>
        <taxon>Neoptera</taxon>
        <taxon>Endopterygota</taxon>
        <taxon>Lepidoptera</taxon>
        <taxon>Glossata</taxon>
        <taxon>Ditrysia</taxon>
        <taxon>Papilionoidea</taxon>
        <taxon>Nymphalidae</taxon>
        <taxon>Satyrinae</taxon>
        <taxon>Satyrini</taxon>
        <taxon>Parargina</taxon>
        <taxon>Pararge</taxon>
    </lineage>
</organism>
<reference evidence="2" key="1">
    <citation type="submission" date="2022-03" db="EMBL/GenBank/DDBJ databases">
        <authorList>
            <person name="Lindestad O."/>
        </authorList>
    </citation>
    <scope>NUCLEOTIDE SEQUENCE</scope>
</reference>
<dbReference type="Proteomes" id="UP000838756">
    <property type="component" value="Unassembled WGS sequence"/>
</dbReference>